<evidence type="ECO:0000313" key="9">
    <source>
        <dbReference type="Proteomes" id="UP000296153"/>
    </source>
</evidence>
<dbReference type="PANTHER" id="PTHR11879">
    <property type="entry name" value="ASPARTATE AMINOTRANSFERASE"/>
    <property type="match status" value="1"/>
</dbReference>
<evidence type="ECO:0000256" key="3">
    <source>
        <dbReference type="ARBA" id="ARBA00011738"/>
    </source>
</evidence>
<evidence type="ECO:0000256" key="2">
    <source>
        <dbReference type="ARBA" id="ARBA00007441"/>
    </source>
</evidence>
<dbReference type="EMBL" id="PDKT01000001">
    <property type="protein sequence ID" value="PPI88090.1"/>
    <property type="molecule type" value="Genomic_DNA"/>
</dbReference>
<dbReference type="Proteomes" id="UP000296153">
    <property type="component" value="Unassembled WGS sequence"/>
</dbReference>
<proteinExistence type="inferred from homology"/>
<dbReference type="GO" id="GO:0005829">
    <property type="term" value="C:cytosol"/>
    <property type="evidence" value="ECO:0007669"/>
    <property type="project" value="TreeGrafter"/>
</dbReference>
<gene>
    <name evidence="8" type="ORF">CRV12_00395</name>
</gene>
<dbReference type="PRINTS" id="PR00799">
    <property type="entry name" value="TRANSAMINASE"/>
</dbReference>
<dbReference type="GO" id="GO:0030170">
    <property type="term" value="F:pyridoxal phosphate binding"/>
    <property type="evidence" value="ECO:0007669"/>
    <property type="project" value="InterPro"/>
</dbReference>
<dbReference type="InterPro" id="IPR000796">
    <property type="entry name" value="Asp_trans"/>
</dbReference>
<evidence type="ECO:0000256" key="1">
    <source>
        <dbReference type="ARBA" id="ARBA00001933"/>
    </source>
</evidence>
<dbReference type="GO" id="GO:0004069">
    <property type="term" value="F:L-aspartate:2-oxoglutarate aminotransferase activity"/>
    <property type="evidence" value="ECO:0007669"/>
    <property type="project" value="TreeGrafter"/>
</dbReference>
<name>A0A2P5T0K6_9GAMM</name>
<reference evidence="8 9" key="1">
    <citation type="journal article" date="2018" name="Genome Biol. Evol.">
        <title>Cladogenesis and Genomic Streamlining in Extracellular Endosymbionts of Tropical Stink Bugs.</title>
        <authorList>
            <person name="Otero-Bravo A."/>
            <person name="Goffredi S."/>
            <person name="Sabree Z.L."/>
        </authorList>
    </citation>
    <scope>NUCLEOTIDE SEQUENCE [LARGE SCALE GENOMIC DNA]</scope>
    <source>
        <strain evidence="8 9">SoEE</strain>
    </source>
</reference>
<dbReference type="GO" id="GO:0042802">
    <property type="term" value="F:identical protein binding"/>
    <property type="evidence" value="ECO:0007669"/>
    <property type="project" value="TreeGrafter"/>
</dbReference>
<accession>A0A2P5T0K6</accession>
<comment type="subunit">
    <text evidence="3">Homodimer.</text>
</comment>
<keyword evidence="4 8" id="KW-0032">Aminotransferase</keyword>
<dbReference type="Pfam" id="PF00155">
    <property type="entry name" value="Aminotran_1_2"/>
    <property type="match status" value="1"/>
</dbReference>
<evidence type="ECO:0000259" key="7">
    <source>
        <dbReference type="Pfam" id="PF00155"/>
    </source>
</evidence>
<keyword evidence="5 8" id="KW-0808">Transferase</keyword>
<dbReference type="InterPro" id="IPR004839">
    <property type="entry name" value="Aminotransferase_I/II_large"/>
</dbReference>
<dbReference type="FunFam" id="3.40.640.10:FF:000015">
    <property type="entry name" value="Aspartate aminotransferase"/>
    <property type="match status" value="1"/>
</dbReference>
<dbReference type="Gene3D" id="3.40.640.10">
    <property type="entry name" value="Type I PLP-dependent aspartate aminotransferase-like (Major domain)"/>
    <property type="match status" value="1"/>
</dbReference>
<comment type="caution">
    <text evidence="8">The sequence shown here is derived from an EMBL/GenBank/DDBJ whole genome shotgun (WGS) entry which is preliminary data.</text>
</comment>
<keyword evidence="6" id="KW-0663">Pyridoxal phosphate</keyword>
<evidence type="ECO:0000313" key="8">
    <source>
        <dbReference type="EMBL" id="PPI88090.1"/>
    </source>
</evidence>
<dbReference type="NCBIfam" id="NF006719">
    <property type="entry name" value="PRK09257.1"/>
    <property type="match status" value="1"/>
</dbReference>
<dbReference type="RefSeq" id="WP_136130700.1">
    <property type="nucleotide sequence ID" value="NZ_PDKT01000001.1"/>
</dbReference>
<dbReference type="CDD" id="cd00609">
    <property type="entry name" value="AAT_like"/>
    <property type="match status" value="1"/>
</dbReference>
<dbReference type="OrthoDB" id="9766445at2"/>
<dbReference type="GO" id="GO:0004838">
    <property type="term" value="F:L-tyrosine-2-oxoglutarate transaminase activity"/>
    <property type="evidence" value="ECO:0007669"/>
    <property type="project" value="TreeGrafter"/>
</dbReference>
<comment type="cofactor">
    <cofactor evidence="1">
        <name>pyridoxal 5'-phosphate</name>
        <dbReference type="ChEBI" id="CHEBI:597326"/>
    </cofactor>
</comment>
<comment type="similarity">
    <text evidence="2">Belongs to the class-I pyridoxal-phosphate-dependent aminotransferase family.</text>
</comment>
<dbReference type="SUPFAM" id="SSF53383">
    <property type="entry name" value="PLP-dependent transferases"/>
    <property type="match status" value="1"/>
</dbReference>
<evidence type="ECO:0000256" key="5">
    <source>
        <dbReference type="ARBA" id="ARBA00022679"/>
    </source>
</evidence>
<dbReference type="InterPro" id="IPR015422">
    <property type="entry name" value="PyrdxlP-dep_Trfase_small"/>
</dbReference>
<evidence type="ECO:0000256" key="6">
    <source>
        <dbReference type="ARBA" id="ARBA00022898"/>
    </source>
</evidence>
<dbReference type="PANTHER" id="PTHR11879:SF22">
    <property type="entry name" value="ASPARTATE AMINOTRANSFERASE, MITOCHONDRIAL"/>
    <property type="match status" value="1"/>
</dbReference>
<dbReference type="Gene3D" id="3.90.1150.10">
    <property type="entry name" value="Aspartate Aminotransferase, domain 1"/>
    <property type="match status" value="1"/>
</dbReference>
<dbReference type="InterPro" id="IPR015421">
    <property type="entry name" value="PyrdxlP-dep_Trfase_major"/>
</dbReference>
<dbReference type="InterPro" id="IPR015424">
    <property type="entry name" value="PyrdxlP-dep_Trfase"/>
</dbReference>
<sequence>MFESILSAPNDPILGLADLFHNDNRSDKINLGIGVYKDNFGNTPILTSVKKAEQILLETENNKNYLSIQGLSDFAIFTQTLLFEKDNSLIKKDRIRTVQTLGGTGALRIAADFISTQTSTKCIWISNPSWPNHKNIFNATGFKINYYYYYDEIHNTLSFDRMMDSLKNAKNGDVILLHGCCHNPTGIDLNIEQWKHLAQISQKNGWLPLFDFAYQGFANNIYEDAKGLRIFSEIHQEMIIASSYSKNFSLYSERVGALTVIAGNSTIVENTFSQIKSIIRSSYSNPPAHGAKIISTIAKDNFLHNLWQLELSDMNLRIKYMRTLFVKTLIKKNIQKDFDFITKQHGMFSFIGLNKKQVLRLYEKFGIYILNSGRINFAGITPYNINILCDAIKKVF</sequence>
<dbReference type="AlphaFoldDB" id="A0A2P5T0K6"/>
<protein>
    <submittedName>
        <fullName evidence="8">Aromatic amino acid aminotransferase</fullName>
    </submittedName>
</protein>
<organism evidence="8 9">
    <name type="scientific">Candidatus Pantoea edessiphila</name>
    <dbReference type="NCBI Taxonomy" id="2044610"/>
    <lineage>
        <taxon>Bacteria</taxon>
        <taxon>Pseudomonadati</taxon>
        <taxon>Pseudomonadota</taxon>
        <taxon>Gammaproteobacteria</taxon>
        <taxon>Enterobacterales</taxon>
        <taxon>Erwiniaceae</taxon>
        <taxon>Pantoea</taxon>
    </lineage>
</organism>
<feature type="domain" description="Aminotransferase class I/classII large" evidence="7">
    <location>
        <begin position="27"/>
        <end position="392"/>
    </location>
</feature>
<evidence type="ECO:0000256" key="4">
    <source>
        <dbReference type="ARBA" id="ARBA00022576"/>
    </source>
</evidence>
<dbReference type="GO" id="GO:0033585">
    <property type="term" value="P:L-phenylalanine biosynthetic process from chorismate via phenylpyruvate"/>
    <property type="evidence" value="ECO:0007669"/>
    <property type="project" value="TreeGrafter"/>
</dbReference>